<reference evidence="1" key="1">
    <citation type="submission" date="2023-07" db="EMBL/GenBank/DDBJ databases">
        <title>Sequencing the genomes of 1000 actinobacteria strains.</title>
        <authorList>
            <person name="Klenk H.-P."/>
        </authorList>
    </citation>
    <scope>NUCLEOTIDE SEQUENCE</scope>
    <source>
        <strain evidence="1">DSM 13988</strain>
    </source>
</reference>
<evidence type="ECO:0000313" key="1">
    <source>
        <dbReference type="EMBL" id="MDR6892237.1"/>
    </source>
</evidence>
<comment type="caution">
    <text evidence="1">The sequence shown here is derived from an EMBL/GenBank/DDBJ whole genome shotgun (WGS) entry which is preliminary data.</text>
</comment>
<keyword evidence="2" id="KW-1185">Reference proteome</keyword>
<dbReference type="Proteomes" id="UP001247307">
    <property type="component" value="Unassembled WGS sequence"/>
</dbReference>
<dbReference type="InterPro" id="IPR046175">
    <property type="entry name" value="DUF6177"/>
</dbReference>
<evidence type="ECO:0000313" key="2">
    <source>
        <dbReference type="Proteomes" id="UP001247307"/>
    </source>
</evidence>
<proteinExistence type="predicted"/>
<gene>
    <name evidence="1" type="ORF">J2S35_001177</name>
</gene>
<sequence length="349" mass="37041">MSEINGMTMGGGEAVAGSIVLRSDAPLVGHTQWLAKALSEAKTSGRGFVLLTPNTTKITRSLSRLLSEVGAGWIVEDGRGGWFVGDTGQRVSRRPDGIFEGEDSVSDHYAREGLAQDRGGIFLRAEALRPRRITTTVGHLAEAVCTELTGSAPIGWGVQEPVTQPWSVKDISSTYSREKAAGHFLHFVGPLGERRLTGSLQIQKPRNGVVEHVEAALERTEPLTLDERVSLAHMLHGQSVRWGTAFQLVGGDPGVVAPFYTGAPVPAAAVFGPEALKGHDPAEVVSFARSLGAEWCEVLGDKPKRASLAVILADTPSETRRHPAEILDELTSRLVGTHAAANVGTNAGA</sequence>
<dbReference type="EMBL" id="JAVDUI010000001">
    <property type="protein sequence ID" value="MDR6892237.1"/>
    <property type="molecule type" value="Genomic_DNA"/>
</dbReference>
<accession>A0AAE4C6J7</accession>
<protein>
    <submittedName>
        <fullName evidence="1">Uncharacterized protein</fullName>
    </submittedName>
</protein>
<dbReference type="AlphaFoldDB" id="A0AAE4C6J7"/>
<name>A0AAE4C6J7_9MICC</name>
<dbReference type="RefSeq" id="WP_309850936.1">
    <property type="nucleotide sequence ID" value="NZ_BAAAIU010000003.1"/>
</dbReference>
<dbReference type="Pfam" id="PF19674">
    <property type="entry name" value="DUF6177"/>
    <property type="match status" value="1"/>
</dbReference>
<organism evidence="1 2">
    <name type="scientific">Falsarthrobacter nasiphocae</name>
    <dbReference type="NCBI Taxonomy" id="189863"/>
    <lineage>
        <taxon>Bacteria</taxon>
        <taxon>Bacillati</taxon>
        <taxon>Actinomycetota</taxon>
        <taxon>Actinomycetes</taxon>
        <taxon>Micrococcales</taxon>
        <taxon>Micrococcaceae</taxon>
        <taxon>Falsarthrobacter</taxon>
    </lineage>
</organism>